<comment type="caution">
    <text evidence="3">The sequence shown here is derived from an EMBL/GenBank/DDBJ whole genome shotgun (WGS) entry which is preliminary data.</text>
</comment>
<dbReference type="Gene3D" id="3.50.50.60">
    <property type="entry name" value="FAD/NAD(P)-binding domain"/>
    <property type="match status" value="1"/>
</dbReference>
<dbReference type="Gene3D" id="3.30.9.60">
    <property type="match status" value="1"/>
</dbReference>
<feature type="domain" description="2,6-dihydroxypyridine 3-monooxygenase substrate binding" evidence="2">
    <location>
        <begin position="326"/>
        <end position="455"/>
    </location>
</feature>
<dbReference type="STRING" id="1231657.A0A1Y2A8U6"/>
<organism evidence="3 4">
    <name type="scientific">Clohesyomyces aquaticus</name>
    <dbReference type="NCBI Taxonomy" id="1231657"/>
    <lineage>
        <taxon>Eukaryota</taxon>
        <taxon>Fungi</taxon>
        <taxon>Dikarya</taxon>
        <taxon>Ascomycota</taxon>
        <taxon>Pezizomycotina</taxon>
        <taxon>Dothideomycetes</taxon>
        <taxon>Pleosporomycetidae</taxon>
        <taxon>Pleosporales</taxon>
        <taxon>Lindgomycetaceae</taxon>
        <taxon>Clohesyomyces</taxon>
    </lineage>
</organism>
<dbReference type="Proteomes" id="UP000193144">
    <property type="component" value="Unassembled WGS sequence"/>
</dbReference>
<dbReference type="InterPro" id="IPR036188">
    <property type="entry name" value="FAD/NAD-bd_sf"/>
</dbReference>
<dbReference type="EMBL" id="MCFA01000004">
    <property type="protein sequence ID" value="ORY18936.1"/>
    <property type="molecule type" value="Genomic_DNA"/>
</dbReference>
<protein>
    <recommendedName>
        <fullName evidence="2">2,6-dihydroxypyridine 3-monooxygenase substrate binding domain-containing protein</fullName>
    </recommendedName>
</protein>
<dbReference type="OrthoDB" id="16820at2759"/>
<name>A0A1Y2A8U6_9PLEO</name>
<keyword evidence="4" id="KW-1185">Reference proteome</keyword>
<gene>
    <name evidence="3" type="ORF">BCR34DRAFT_595771</name>
</gene>
<accession>A0A1Y2A8U6</accession>
<dbReference type="InterPro" id="IPR053212">
    <property type="entry name" value="DHP_3-monooxygenase"/>
</dbReference>
<feature type="transmembrane region" description="Helical" evidence="1">
    <location>
        <begin position="523"/>
        <end position="547"/>
    </location>
</feature>
<reference evidence="3 4" key="1">
    <citation type="submission" date="2016-07" db="EMBL/GenBank/DDBJ databases">
        <title>Pervasive Adenine N6-methylation of Active Genes in Fungi.</title>
        <authorList>
            <consortium name="DOE Joint Genome Institute"/>
            <person name="Mondo S.J."/>
            <person name="Dannebaum R.O."/>
            <person name="Kuo R.C."/>
            <person name="Labutti K."/>
            <person name="Haridas S."/>
            <person name="Kuo A."/>
            <person name="Salamov A."/>
            <person name="Ahrendt S.R."/>
            <person name="Lipzen A."/>
            <person name="Sullivan W."/>
            <person name="Andreopoulos W.B."/>
            <person name="Clum A."/>
            <person name="Lindquist E."/>
            <person name="Daum C."/>
            <person name="Ramamoorthy G.K."/>
            <person name="Gryganskyi A."/>
            <person name="Culley D."/>
            <person name="Magnuson J.K."/>
            <person name="James T.Y."/>
            <person name="O'Malley M.A."/>
            <person name="Stajich J.E."/>
            <person name="Spatafora J.W."/>
            <person name="Visel A."/>
            <person name="Grigoriev I.V."/>
        </authorList>
    </citation>
    <scope>NUCLEOTIDE SEQUENCE [LARGE SCALE GENOMIC DNA]</scope>
    <source>
        <strain evidence="3 4">CBS 115471</strain>
    </source>
</reference>
<dbReference type="PANTHER" id="PTHR47469:SF2">
    <property type="entry name" value="OS06G0597600 PROTEIN"/>
    <property type="match status" value="1"/>
</dbReference>
<dbReference type="SUPFAM" id="SSF54373">
    <property type="entry name" value="FAD-linked reductases, C-terminal domain"/>
    <property type="match status" value="1"/>
</dbReference>
<proteinExistence type="predicted"/>
<feature type="transmembrane region" description="Helical" evidence="1">
    <location>
        <begin position="33"/>
        <end position="61"/>
    </location>
</feature>
<keyword evidence="1" id="KW-0812">Transmembrane</keyword>
<keyword evidence="1" id="KW-1133">Transmembrane helix</keyword>
<sequence>MRVRHLIRTSLSTLTGPTPTATHLLTTRAASPIAQIVAMIVAIVVPILVFCIFIGWLLCWYGRHGRSREYHHRRSAVIPPDLGSDPETASDSTQPIPLAARSNSRLMRSRSTGDYARNAGARLARTSAAVNYDEFLEIMTPGPALIGGSLAGLMHGIMLHRHGYSVTILEQEPASIREGFDAGIRAGPDVVAFMDRYDRAKRPYGIYASGSQFINRAGTRGRKVLGPMTLSSWGLLMSILRANFDGTTSKAVPRAPDRGEWLKGAVYRNGVCVKSVEDLGEKVKVYFKDAVSRILEFIEADLVVVADGSNSQMRKQLIPDFPPRQYAGYTSWRGTVPEKSIEERYRQVFEGHVAFHLMNRSYILVYLIPTDDGNLEPGERLYNWVWYDQLPEASASETMTDIHGKLHYGTVPRGLVRPEIWRKQRERALQVSKMPACIATLIENTPSPFLTKIYDTASSKAVFFGEKLFLAGDALVAFRPHIALSTNQAAYHSELLEKVVEGKMTPKEWERAVLRYGYSNRMFSVLVGTFGTGTRLALVWVLCRYILLLVRQKFGFLS</sequence>
<evidence type="ECO:0000256" key="1">
    <source>
        <dbReference type="SAM" id="Phobius"/>
    </source>
</evidence>
<dbReference type="SUPFAM" id="SSF51905">
    <property type="entry name" value="FAD/NAD(P)-binding domain"/>
    <property type="match status" value="1"/>
</dbReference>
<keyword evidence="1" id="KW-0472">Membrane</keyword>
<evidence type="ECO:0000259" key="2">
    <source>
        <dbReference type="Pfam" id="PF22607"/>
    </source>
</evidence>
<dbReference type="InterPro" id="IPR054707">
    <property type="entry name" value="DhpH_subs-bd"/>
</dbReference>
<dbReference type="Pfam" id="PF22607">
    <property type="entry name" value="FAD_binding-like"/>
    <property type="match status" value="1"/>
</dbReference>
<dbReference type="AlphaFoldDB" id="A0A1Y2A8U6"/>
<dbReference type="PANTHER" id="PTHR47469">
    <property type="entry name" value="MONOOXYGENASE-LIKE"/>
    <property type="match status" value="1"/>
</dbReference>
<evidence type="ECO:0000313" key="4">
    <source>
        <dbReference type="Proteomes" id="UP000193144"/>
    </source>
</evidence>
<evidence type="ECO:0000313" key="3">
    <source>
        <dbReference type="EMBL" id="ORY18936.1"/>
    </source>
</evidence>